<name>A0ABM3Z8C7_PANGU</name>
<dbReference type="PRINTS" id="PR00463">
    <property type="entry name" value="EP450I"/>
</dbReference>
<keyword evidence="3 6" id="KW-0349">Heme</keyword>
<keyword evidence="4 6" id="KW-0479">Metal-binding</keyword>
<dbReference type="InterPro" id="IPR036396">
    <property type="entry name" value="Cyt_P450_sf"/>
</dbReference>
<dbReference type="Proteomes" id="UP001652622">
    <property type="component" value="Unplaced"/>
</dbReference>
<dbReference type="InterPro" id="IPR001128">
    <property type="entry name" value="Cyt_P450"/>
</dbReference>
<evidence type="ECO:0000256" key="1">
    <source>
        <dbReference type="ARBA" id="ARBA00001971"/>
    </source>
</evidence>
<organism evidence="7 8">
    <name type="scientific">Pantherophis guttatus</name>
    <name type="common">Corn snake</name>
    <name type="synonym">Elaphe guttata</name>
    <dbReference type="NCBI Taxonomy" id="94885"/>
    <lineage>
        <taxon>Eukaryota</taxon>
        <taxon>Metazoa</taxon>
        <taxon>Chordata</taxon>
        <taxon>Craniata</taxon>
        <taxon>Vertebrata</taxon>
        <taxon>Euteleostomi</taxon>
        <taxon>Lepidosauria</taxon>
        <taxon>Squamata</taxon>
        <taxon>Bifurcata</taxon>
        <taxon>Unidentata</taxon>
        <taxon>Episquamata</taxon>
        <taxon>Toxicofera</taxon>
        <taxon>Serpentes</taxon>
        <taxon>Colubroidea</taxon>
        <taxon>Colubridae</taxon>
        <taxon>Colubrinae</taxon>
        <taxon>Pantherophis</taxon>
    </lineage>
</organism>
<dbReference type="InterPro" id="IPR050182">
    <property type="entry name" value="Cytochrome_P450_fam2"/>
</dbReference>
<dbReference type="PRINTS" id="PR00385">
    <property type="entry name" value="P450"/>
</dbReference>
<sequence>MELAWAGALLLLSIIFTLFSSFQMYKRKGQLPPGPTPRPILGNLFQRDVLPLNKSYKKLIAKYGPIFTVWIGSKPMVALCGYEVVKDALINQAEEFGGRTHFPLHSRMFQNKGFGTTDEKKWKELRRFTLSTLRDFGMGKKRMSERVQEEALCLVEEIAAKKGQPFDLRRNVASAVSNVICAVVFGNRFDYKDHIFIENQQTVESQIRFFTGFLGLVYNTFPKIMECFPGKHIKIFAETEKLHGYIREEVELHKKTLDPQNPRDYIDCFLHRMEKDQNSSEGIYSPEDLVITVFGLFTAGTVITSHTLFCSLLAMAKLQHIQAKVQQEIDEAVGTNRTPSIEDRLKMPFTNAVVHEAQRYRIGSAESFPRATTCDVKFHGYNIPKYMAVAPVLSSVHYDPLHWETPEKFNPHHFLDEKGQFRKKDAFMPFSAGKRACPGEALARMELFLFFSTLLQKFTFYLDGDTKDTDLKSFFMVFKNNNQYPLIRAVKRSVDTCVQ</sequence>
<reference evidence="8" key="1">
    <citation type="submission" date="2025-08" db="UniProtKB">
        <authorList>
            <consortium name="RefSeq"/>
        </authorList>
    </citation>
    <scope>IDENTIFICATION</scope>
    <source>
        <tissue evidence="8">Blood</tissue>
    </source>
</reference>
<keyword evidence="6" id="KW-0560">Oxidoreductase</keyword>
<dbReference type="SUPFAM" id="SSF48264">
    <property type="entry name" value="Cytochrome P450"/>
    <property type="match status" value="1"/>
</dbReference>
<gene>
    <name evidence="8" type="primary">LOC117659140</name>
</gene>
<dbReference type="Pfam" id="PF00067">
    <property type="entry name" value="p450"/>
    <property type="match status" value="1"/>
</dbReference>
<dbReference type="PROSITE" id="PS00086">
    <property type="entry name" value="CYTOCHROME_P450"/>
    <property type="match status" value="1"/>
</dbReference>
<keyword evidence="5 6" id="KW-0408">Iron</keyword>
<protein>
    <submittedName>
        <fullName evidence="8">LOW QUALITY PROTEIN: cytochrome P450 2B4-like</fullName>
    </submittedName>
</protein>
<dbReference type="Gene3D" id="1.10.630.10">
    <property type="entry name" value="Cytochrome P450"/>
    <property type="match status" value="1"/>
</dbReference>
<keyword evidence="7" id="KW-1185">Reference proteome</keyword>
<accession>A0ABM3Z8C7</accession>
<evidence type="ECO:0000256" key="3">
    <source>
        <dbReference type="ARBA" id="ARBA00022617"/>
    </source>
</evidence>
<dbReference type="InterPro" id="IPR017972">
    <property type="entry name" value="Cyt_P450_CS"/>
</dbReference>
<keyword evidence="6" id="KW-0503">Monooxygenase</keyword>
<dbReference type="InterPro" id="IPR002401">
    <property type="entry name" value="Cyt_P450_E_grp-I"/>
</dbReference>
<dbReference type="GeneID" id="117659140"/>
<proteinExistence type="inferred from homology"/>
<evidence type="ECO:0000256" key="6">
    <source>
        <dbReference type="RuleBase" id="RU000461"/>
    </source>
</evidence>
<dbReference type="PANTHER" id="PTHR24300:SF389">
    <property type="entry name" value="CYTOCHROME P450 2C20"/>
    <property type="match status" value="1"/>
</dbReference>
<evidence type="ECO:0000313" key="7">
    <source>
        <dbReference type="Proteomes" id="UP001652622"/>
    </source>
</evidence>
<dbReference type="RefSeq" id="XP_060544626.1">
    <property type="nucleotide sequence ID" value="XM_060688643.1"/>
</dbReference>
<comment type="similarity">
    <text evidence="2 6">Belongs to the cytochrome P450 family.</text>
</comment>
<dbReference type="PANTHER" id="PTHR24300">
    <property type="entry name" value="CYTOCHROME P450 508A4-RELATED"/>
    <property type="match status" value="1"/>
</dbReference>
<evidence type="ECO:0000313" key="8">
    <source>
        <dbReference type="RefSeq" id="XP_060544626.1"/>
    </source>
</evidence>
<evidence type="ECO:0000256" key="4">
    <source>
        <dbReference type="ARBA" id="ARBA00022723"/>
    </source>
</evidence>
<comment type="cofactor">
    <cofactor evidence="1">
        <name>heme</name>
        <dbReference type="ChEBI" id="CHEBI:30413"/>
    </cofactor>
</comment>
<evidence type="ECO:0000256" key="2">
    <source>
        <dbReference type="ARBA" id="ARBA00010617"/>
    </source>
</evidence>
<evidence type="ECO:0000256" key="5">
    <source>
        <dbReference type="ARBA" id="ARBA00023004"/>
    </source>
</evidence>